<dbReference type="Pfam" id="PF22039">
    <property type="entry name" value="HUTI_composite_bact"/>
    <property type="match status" value="1"/>
</dbReference>
<evidence type="ECO:0000313" key="6">
    <source>
        <dbReference type="EMBL" id="RJP17634.1"/>
    </source>
</evidence>
<dbReference type="GO" id="GO:0016810">
    <property type="term" value="F:hydrolase activity, acting on carbon-nitrogen (but not peptide) bonds"/>
    <property type="evidence" value="ECO:0007669"/>
    <property type="project" value="InterPro"/>
</dbReference>
<dbReference type="Pfam" id="PF07969">
    <property type="entry name" value="Amidohydro_3"/>
    <property type="match status" value="1"/>
</dbReference>
<evidence type="ECO:0000259" key="4">
    <source>
        <dbReference type="Pfam" id="PF07969"/>
    </source>
</evidence>
<dbReference type="InterPro" id="IPR011059">
    <property type="entry name" value="Metal-dep_hydrolase_composite"/>
</dbReference>
<dbReference type="EMBL" id="QZKU01000113">
    <property type="protein sequence ID" value="RJP17634.1"/>
    <property type="molecule type" value="Genomic_DNA"/>
</dbReference>
<dbReference type="InterPro" id="IPR033932">
    <property type="entry name" value="YtcJ-like"/>
</dbReference>
<dbReference type="InterPro" id="IPR032466">
    <property type="entry name" value="Metal_Hydrolase"/>
</dbReference>
<keyword evidence="2 6" id="KW-0378">Hydrolase</keyword>
<gene>
    <name evidence="6" type="ORF">C4520_16025</name>
</gene>
<reference evidence="6 7" key="1">
    <citation type="journal article" date="2017" name="ISME J.">
        <title>Energy and carbon metabolisms in a deep terrestrial subsurface fluid microbial community.</title>
        <authorList>
            <person name="Momper L."/>
            <person name="Jungbluth S.P."/>
            <person name="Lee M.D."/>
            <person name="Amend J.P."/>
        </authorList>
    </citation>
    <scope>NUCLEOTIDE SEQUENCE [LARGE SCALE GENOMIC DNA]</scope>
    <source>
        <strain evidence="6">SURF_5</strain>
    </source>
</reference>
<protein>
    <submittedName>
        <fullName evidence="6">Amidohydrolase</fullName>
    </submittedName>
</protein>
<keyword evidence="1" id="KW-0479">Metal-binding</keyword>
<dbReference type="InterPro" id="IPR054418">
    <property type="entry name" value="MQNX/HUTI_composite_N"/>
</dbReference>
<dbReference type="Gene3D" id="2.30.40.10">
    <property type="entry name" value="Urease, subunit C, domain 1"/>
    <property type="match status" value="1"/>
</dbReference>
<evidence type="ECO:0000256" key="3">
    <source>
        <dbReference type="ARBA" id="ARBA00022833"/>
    </source>
</evidence>
<accession>A0A3A4NPE5</accession>
<dbReference type="Proteomes" id="UP000265882">
    <property type="component" value="Unassembled WGS sequence"/>
</dbReference>
<dbReference type="PANTHER" id="PTHR22642:SF2">
    <property type="entry name" value="PROTEIN LONG AFTER FAR-RED 3"/>
    <property type="match status" value="1"/>
</dbReference>
<organism evidence="6 7">
    <name type="scientific">Abyssobacteria bacterium (strain SURF_5)</name>
    <dbReference type="NCBI Taxonomy" id="2093360"/>
    <lineage>
        <taxon>Bacteria</taxon>
        <taxon>Pseudomonadati</taxon>
        <taxon>Candidatus Hydrogenedentota</taxon>
        <taxon>Candidatus Abyssobacteria</taxon>
    </lineage>
</organism>
<sequence>MLLLHNANVMTLNPAQPHAGAVLIDGSRIKAVGAYDQLAAQCGPECEKMDLAGMTVLPGFIDCHMHPILLAFFQMNLDLNGVRSMAELFKRLADKTSGATPDQWILGLRFNEEGLAEQRLPTLGELDREIPDHPLIILRYCGHLAVANSRALAFAGITADTPNPHGGEIERDANGRLTGVVRETAVSLLTDNVPPPDWDSFMQAAEQTFQQLAAYGVTGIHGILQTSGNGPSGNLGYLEISALKALRNKIPQRLYLMIMTTEASDIEQARASELHDESPDSTCKVGAWKIICDGSLGGHSAVMYEPYSDAPAMSGIMVWSEQELEKMIFEAHRSGIQLAIHCIGDRMSDIVIRILERALAEHPRENHRHRIEHASVITPDLIQRARRLGVILSVQPPFIYSEREWLGKRVGKRLRNVYPFHSLLEHGLTVCAGSDAPIEVPDPILGIYSAANRLGVTPEEAVGVDDAIRMYTSNAAYAAFEENTKGTIEAGKLADLVVLSQNPLAIPAPRLREISVEMTMVGGKVIFSR</sequence>
<dbReference type="SUPFAM" id="SSF51338">
    <property type="entry name" value="Composite domain of metallo-dependent hydrolases"/>
    <property type="match status" value="1"/>
</dbReference>
<proteinExistence type="predicted"/>
<evidence type="ECO:0000313" key="7">
    <source>
        <dbReference type="Proteomes" id="UP000265882"/>
    </source>
</evidence>
<dbReference type="CDD" id="cd01300">
    <property type="entry name" value="YtcJ_like"/>
    <property type="match status" value="1"/>
</dbReference>
<keyword evidence="3" id="KW-0862">Zinc</keyword>
<dbReference type="InterPro" id="IPR013108">
    <property type="entry name" value="Amidohydro_3"/>
</dbReference>
<dbReference type="Gene3D" id="3.10.310.70">
    <property type="match status" value="1"/>
</dbReference>
<dbReference type="Gene3D" id="3.20.20.140">
    <property type="entry name" value="Metal-dependent hydrolases"/>
    <property type="match status" value="1"/>
</dbReference>
<evidence type="ECO:0000256" key="1">
    <source>
        <dbReference type="ARBA" id="ARBA00022723"/>
    </source>
</evidence>
<dbReference type="GO" id="GO:0046872">
    <property type="term" value="F:metal ion binding"/>
    <property type="evidence" value="ECO:0007669"/>
    <property type="project" value="UniProtKB-KW"/>
</dbReference>
<name>A0A3A4NPE5_ABYX5</name>
<dbReference type="PANTHER" id="PTHR22642">
    <property type="entry name" value="IMIDAZOLONEPROPIONASE"/>
    <property type="match status" value="1"/>
</dbReference>
<comment type="caution">
    <text evidence="6">The sequence shown here is derived from an EMBL/GenBank/DDBJ whole genome shotgun (WGS) entry which is preliminary data.</text>
</comment>
<evidence type="ECO:0000259" key="5">
    <source>
        <dbReference type="Pfam" id="PF22039"/>
    </source>
</evidence>
<dbReference type="SUPFAM" id="SSF51556">
    <property type="entry name" value="Metallo-dependent hydrolases"/>
    <property type="match status" value="1"/>
</dbReference>
<evidence type="ECO:0000256" key="2">
    <source>
        <dbReference type="ARBA" id="ARBA00022801"/>
    </source>
</evidence>
<feature type="domain" description="Amidohydrolase 3" evidence="4">
    <location>
        <begin position="49"/>
        <end position="527"/>
    </location>
</feature>
<feature type="domain" description="Aminodeoxyfutalosine deaminase/Imidazolonepropionase-like composite" evidence="5">
    <location>
        <begin position="20"/>
        <end position="41"/>
    </location>
</feature>
<dbReference type="AlphaFoldDB" id="A0A3A4NPE5"/>